<keyword evidence="4 9" id="KW-0444">Lipid biosynthesis</keyword>
<name>A0A1L8CJV3_9PROT</name>
<dbReference type="InterPro" id="IPR013114">
    <property type="entry name" value="FabA_FabZ"/>
</dbReference>
<evidence type="ECO:0000256" key="9">
    <source>
        <dbReference type="HAMAP-Rule" id="MF_00406"/>
    </source>
</evidence>
<comment type="similarity">
    <text evidence="2 9">Belongs to the thioester dehydratase family. FabZ subfamily.</text>
</comment>
<comment type="caution">
    <text evidence="10">The sequence shown here is derived from an EMBL/GenBank/DDBJ whole genome shotgun (WGS) entry which is preliminary data.</text>
</comment>
<evidence type="ECO:0000313" key="11">
    <source>
        <dbReference type="Proteomes" id="UP000231632"/>
    </source>
</evidence>
<dbReference type="Pfam" id="PF07977">
    <property type="entry name" value="FabA"/>
    <property type="match status" value="1"/>
</dbReference>
<evidence type="ECO:0000256" key="7">
    <source>
        <dbReference type="ARBA" id="ARBA00023239"/>
    </source>
</evidence>
<dbReference type="GO" id="GO:0009245">
    <property type="term" value="P:lipid A biosynthetic process"/>
    <property type="evidence" value="ECO:0007669"/>
    <property type="project" value="UniProtKB-UniRule"/>
</dbReference>
<evidence type="ECO:0000256" key="6">
    <source>
        <dbReference type="ARBA" id="ARBA00023098"/>
    </source>
</evidence>
<comment type="catalytic activity">
    <reaction evidence="9">
        <text>a (3R)-hydroxyacyl-[ACP] = a (2E)-enoyl-[ACP] + H2O</text>
        <dbReference type="Rhea" id="RHEA:13097"/>
        <dbReference type="Rhea" id="RHEA-COMP:9925"/>
        <dbReference type="Rhea" id="RHEA-COMP:9945"/>
        <dbReference type="ChEBI" id="CHEBI:15377"/>
        <dbReference type="ChEBI" id="CHEBI:78784"/>
        <dbReference type="ChEBI" id="CHEBI:78827"/>
        <dbReference type="EC" id="4.2.1.59"/>
    </reaction>
</comment>
<sequence length="148" mass="17021">MPEFNIDQIMEFLPHRYPFLLIDRILDYEKEKSIRALKNVTINEPQFTGHFPAHPVMPGVLLVEAMAQAGGMLAFQSVEDDREYLVYFTGIDGVRFRKPVRPGDQVIFELTCLRRRGFMWKLRGEAFVDGKLVCEGTLTATLVPQEET</sequence>
<keyword evidence="11" id="KW-1185">Reference proteome</keyword>
<keyword evidence="3 9" id="KW-0963">Cytoplasm</keyword>
<reference evidence="10 11" key="1">
    <citation type="journal article" date="2017" name="Arch. Microbiol.">
        <title>Mariprofundus micogutta sp. nov., a novel iron-oxidizing zetaproteobacterium isolated from a deep-sea hydrothermal field at the Bayonnaise knoll of the Izu-Ogasawara arc, and a description of Mariprofundales ord. nov. and Zetaproteobacteria classis nov.</title>
        <authorList>
            <person name="Makita H."/>
            <person name="Tanaka E."/>
            <person name="Mitsunobu S."/>
            <person name="Miyazaki M."/>
            <person name="Nunoura T."/>
            <person name="Uematsu K."/>
            <person name="Takaki Y."/>
            <person name="Nishi S."/>
            <person name="Shimamura S."/>
            <person name="Takai K."/>
        </authorList>
    </citation>
    <scope>NUCLEOTIDE SEQUENCE [LARGE SCALE GENOMIC DNA]</scope>
    <source>
        <strain evidence="10 11">ET2</strain>
    </source>
</reference>
<evidence type="ECO:0000256" key="5">
    <source>
        <dbReference type="ARBA" id="ARBA00022556"/>
    </source>
</evidence>
<dbReference type="GO" id="GO:0005737">
    <property type="term" value="C:cytoplasm"/>
    <property type="evidence" value="ECO:0007669"/>
    <property type="project" value="UniProtKB-SubCell"/>
</dbReference>
<evidence type="ECO:0000256" key="4">
    <source>
        <dbReference type="ARBA" id="ARBA00022516"/>
    </source>
</evidence>
<evidence type="ECO:0000256" key="2">
    <source>
        <dbReference type="ARBA" id="ARBA00009174"/>
    </source>
</evidence>
<dbReference type="NCBIfam" id="NF000582">
    <property type="entry name" value="PRK00006.1"/>
    <property type="match status" value="1"/>
</dbReference>
<dbReference type="GO" id="GO:0006633">
    <property type="term" value="P:fatty acid biosynthetic process"/>
    <property type="evidence" value="ECO:0007669"/>
    <property type="project" value="UniProtKB-UniRule"/>
</dbReference>
<dbReference type="SUPFAM" id="SSF54637">
    <property type="entry name" value="Thioesterase/thiol ester dehydrase-isomerase"/>
    <property type="match status" value="1"/>
</dbReference>
<dbReference type="AlphaFoldDB" id="A0A1L8CJV3"/>
<dbReference type="Gene3D" id="3.10.129.10">
    <property type="entry name" value="Hotdog Thioesterase"/>
    <property type="match status" value="1"/>
</dbReference>
<dbReference type="GO" id="GO:0019171">
    <property type="term" value="F:(3R)-hydroxyacyl-[acyl-carrier-protein] dehydratase activity"/>
    <property type="evidence" value="ECO:0007669"/>
    <property type="project" value="UniProtKB-EC"/>
</dbReference>
<keyword evidence="7 9" id="KW-0456">Lyase</keyword>
<dbReference type="STRING" id="1921010.MMIC_P0122"/>
<dbReference type="EMBL" id="BDFD01000001">
    <property type="protein sequence ID" value="GAV19193.1"/>
    <property type="molecule type" value="Genomic_DNA"/>
</dbReference>
<dbReference type="NCBIfam" id="TIGR01750">
    <property type="entry name" value="fabZ"/>
    <property type="match status" value="1"/>
</dbReference>
<dbReference type="InterPro" id="IPR029069">
    <property type="entry name" value="HotDog_dom_sf"/>
</dbReference>
<dbReference type="InterPro" id="IPR010084">
    <property type="entry name" value="FabZ"/>
</dbReference>
<dbReference type="RefSeq" id="WP_072658386.1">
    <property type="nucleotide sequence ID" value="NZ_BDFD01000001.1"/>
</dbReference>
<organism evidence="10 11">
    <name type="scientific">Mariprofundus micogutta</name>
    <dbReference type="NCBI Taxonomy" id="1921010"/>
    <lineage>
        <taxon>Bacteria</taxon>
        <taxon>Pseudomonadati</taxon>
        <taxon>Pseudomonadota</taxon>
        <taxon>Candidatius Mariprofundia</taxon>
        <taxon>Mariprofundales</taxon>
        <taxon>Mariprofundaceae</taxon>
        <taxon>Mariprofundus</taxon>
    </lineage>
</organism>
<dbReference type="PANTHER" id="PTHR30272">
    <property type="entry name" value="3-HYDROXYACYL-[ACYL-CARRIER-PROTEIN] DEHYDRATASE"/>
    <property type="match status" value="1"/>
</dbReference>
<keyword evidence="6 9" id="KW-0443">Lipid metabolism</keyword>
<evidence type="ECO:0000256" key="3">
    <source>
        <dbReference type="ARBA" id="ARBA00022490"/>
    </source>
</evidence>
<dbReference type="FunFam" id="3.10.129.10:FF:000001">
    <property type="entry name" value="3-hydroxyacyl-[acyl-carrier-protein] dehydratase FabZ"/>
    <property type="match status" value="1"/>
</dbReference>
<dbReference type="Proteomes" id="UP000231632">
    <property type="component" value="Unassembled WGS sequence"/>
</dbReference>
<evidence type="ECO:0000313" key="10">
    <source>
        <dbReference type="EMBL" id="GAV19193.1"/>
    </source>
</evidence>
<dbReference type="EC" id="4.2.1.59" evidence="9"/>
<evidence type="ECO:0000256" key="8">
    <source>
        <dbReference type="ARBA" id="ARBA00025049"/>
    </source>
</evidence>
<gene>
    <name evidence="9" type="primary">fabZ</name>
    <name evidence="10" type="ORF">MMIC_P0122</name>
</gene>
<evidence type="ECO:0000256" key="1">
    <source>
        <dbReference type="ARBA" id="ARBA00004496"/>
    </source>
</evidence>
<dbReference type="HAMAP" id="MF_00406">
    <property type="entry name" value="FabZ"/>
    <property type="match status" value="1"/>
</dbReference>
<dbReference type="GO" id="GO:0016020">
    <property type="term" value="C:membrane"/>
    <property type="evidence" value="ECO:0007669"/>
    <property type="project" value="GOC"/>
</dbReference>
<feature type="active site" evidence="9">
    <location>
        <position position="50"/>
    </location>
</feature>
<comment type="subcellular location">
    <subcellularLocation>
        <location evidence="1 9">Cytoplasm</location>
    </subcellularLocation>
</comment>
<dbReference type="PANTHER" id="PTHR30272:SF1">
    <property type="entry name" value="3-HYDROXYACYL-[ACYL-CARRIER-PROTEIN] DEHYDRATASE"/>
    <property type="match status" value="1"/>
</dbReference>
<proteinExistence type="inferred from homology"/>
<comment type="function">
    <text evidence="8 9">Involved in unsaturated fatty acids biosynthesis. Catalyzes the dehydration of short chain beta-hydroxyacyl-ACPs and long chain saturated and unsaturated beta-hydroxyacyl-ACPs.</text>
</comment>
<dbReference type="OrthoDB" id="9772788at2"/>
<accession>A0A1L8CJV3</accession>
<dbReference type="CDD" id="cd01288">
    <property type="entry name" value="FabZ"/>
    <property type="match status" value="1"/>
</dbReference>
<protein>
    <recommendedName>
        <fullName evidence="9">3-hydroxyacyl-[acyl-carrier-protein] dehydratase FabZ</fullName>
        <ecNumber evidence="9">4.2.1.59</ecNumber>
    </recommendedName>
    <alternativeName>
        <fullName evidence="9">(3R)-hydroxymyristoyl-[acyl-carrier-protein] dehydratase</fullName>
        <shortName evidence="9">(3R)-hydroxymyristoyl-ACP dehydrase</shortName>
    </alternativeName>
    <alternativeName>
        <fullName evidence="9">Beta-hydroxyacyl-ACP dehydratase</fullName>
    </alternativeName>
</protein>
<keyword evidence="5 9" id="KW-0441">Lipid A biosynthesis</keyword>